<dbReference type="PANTHER" id="PTHR43344">
    <property type="entry name" value="PHOSPHOSERINE PHOSPHATASE"/>
    <property type="match status" value="1"/>
</dbReference>
<dbReference type="InterPro" id="IPR023214">
    <property type="entry name" value="HAD_sf"/>
</dbReference>
<sequence>MNLALFDFDGTLTTRELMPDFVRMATTKRRLVVGQIVLAPVIVGYKARVVSGNAVRERIADFAFRGLPQRMLQTAGERFARETIPAALRPDAMARVQWHREQGDTIAVVSGSFDLYLSHWCAQHGLALLCSSLEARDGVMTGRFAGAQCVGAEKARRVREHYDLSRYSVVYAYGDTHEDRDLLALAHCRWYRGREIT</sequence>
<name>A0ABU1CHS8_9GAMM</name>
<protein>
    <submittedName>
        <fullName evidence="1">HAD-IB family hydrolase</fullName>
    </submittedName>
</protein>
<dbReference type="PANTHER" id="PTHR43344:SF14">
    <property type="entry name" value="HAD-IB FAMILY HYDROLASE"/>
    <property type="match status" value="1"/>
</dbReference>
<proteinExistence type="predicted"/>
<keyword evidence="2" id="KW-1185">Reference proteome</keyword>
<keyword evidence="1" id="KW-0378">Hydrolase</keyword>
<organism evidence="1 2">
    <name type="scientific">Lysobacter arvi</name>
    <dbReference type="NCBI Taxonomy" id="3038776"/>
    <lineage>
        <taxon>Bacteria</taxon>
        <taxon>Pseudomonadati</taxon>
        <taxon>Pseudomonadota</taxon>
        <taxon>Gammaproteobacteria</taxon>
        <taxon>Lysobacterales</taxon>
        <taxon>Lysobacteraceae</taxon>
        <taxon>Lysobacter</taxon>
    </lineage>
</organism>
<dbReference type="Gene3D" id="1.20.1440.100">
    <property type="entry name" value="SG protein - dephosphorylation function"/>
    <property type="match status" value="1"/>
</dbReference>
<accession>A0ABU1CHS8</accession>
<dbReference type="GO" id="GO:0016787">
    <property type="term" value="F:hydrolase activity"/>
    <property type="evidence" value="ECO:0007669"/>
    <property type="project" value="UniProtKB-KW"/>
</dbReference>
<dbReference type="Pfam" id="PF12710">
    <property type="entry name" value="HAD"/>
    <property type="match status" value="1"/>
</dbReference>
<dbReference type="Proteomes" id="UP001233535">
    <property type="component" value="Unassembled WGS sequence"/>
</dbReference>
<dbReference type="Gene3D" id="3.40.50.1000">
    <property type="entry name" value="HAD superfamily/HAD-like"/>
    <property type="match status" value="1"/>
</dbReference>
<gene>
    <name evidence="1" type="ORF">P8609_16200</name>
</gene>
<evidence type="ECO:0000313" key="1">
    <source>
        <dbReference type="EMBL" id="MDR0184507.1"/>
    </source>
</evidence>
<dbReference type="SUPFAM" id="SSF56784">
    <property type="entry name" value="HAD-like"/>
    <property type="match status" value="1"/>
</dbReference>
<dbReference type="EMBL" id="JARUHG010000006">
    <property type="protein sequence ID" value="MDR0184507.1"/>
    <property type="molecule type" value="Genomic_DNA"/>
</dbReference>
<comment type="caution">
    <text evidence="1">The sequence shown here is derived from an EMBL/GenBank/DDBJ whole genome shotgun (WGS) entry which is preliminary data.</text>
</comment>
<dbReference type="InterPro" id="IPR050582">
    <property type="entry name" value="HAD-like_SerB"/>
</dbReference>
<reference evidence="1 2" key="1">
    <citation type="submission" date="2023-04" db="EMBL/GenBank/DDBJ databases">
        <title>Lysobacter sp. strain UC isolated from soil sample.</title>
        <authorList>
            <person name="Choksket S."/>
            <person name="Harshvardhan F."/>
            <person name="Rana R."/>
            <person name="Patil P.B."/>
            <person name="Korpole S."/>
        </authorList>
    </citation>
    <scope>NUCLEOTIDE SEQUENCE [LARGE SCALE GENOMIC DNA]</scope>
    <source>
        <strain evidence="1 2">UC</strain>
    </source>
</reference>
<dbReference type="RefSeq" id="WP_309263622.1">
    <property type="nucleotide sequence ID" value="NZ_JARUHG010000006.1"/>
</dbReference>
<dbReference type="NCBIfam" id="TIGR01488">
    <property type="entry name" value="HAD-SF-IB"/>
    <property type="match status" value="1"/>
</dbReference>
<dbReference type="InterPro" id="IPR036412">
    <property type="entry name" value="HAD-like_sf"/>
</dbReference>
<evidence type="ECO:0000313" key="2">
    <source>
        <dbReference type="Proteomes" id="UP001233535"/>
    </source>
</evidence>
<dbReference type="NCBIfam" id="TIGR01490">
    <property type="entry name" value="HAD-SF-IB-hyp1"/>
    <property type="match status" value="1"/>
</dbReference>
<dbReference type="InterPro" id="IPR006385">
    <property type="entry name" value="HAD_hydro_SerB1"/>
</dbReference>